<dbReference type="OrthoDB" id="10263346at2759"/>
<dbReference type="EMBL" id="JRHA01000007">
    <property type="protein sequence ID" value="PQK16872.1"/>
    <property type="molecule type" value="Genomic_DNA"/>
</dbReference>
<keyword evidence="3 4" id="KW-0687">Ribonucleoprotein</keyword>
<feature type="region of interest" description="Disordered" evidence="5">
    <location>
        <begin position="93"/>
        <end position="114"/>
    </location>
</feature>
<feature type="domain" description="Sm" evidence="6">
    <location>
        <begin position="47"/>
        <end position="142"/>
    </location>
</feature>
<dbReference type="InterPro" id="IPR010920">
    <property type="entry name" value="LSM_dom_sf"/>
</dbReference>
<dbReference type="GO" id="GO:1990726">
    <property type="term" value="C:Lsm1-7-Pat1 complex"/>
    <property type="evidence" value="ECO:0007669"/>
    <property type="project" value="TreeGrafter"/>
</dbReference>
<feature type="compositionally biased region" description="Low complexity" evidence="5">
    <location>
        <begin position="101"/>
        <end position="114"/>
    </location>
</feature>
<dbReference type="CDD" id="cd01728">
    <property type="entry name" value="LSm1"/>
    <property type="match status" value="1"/>
</dbReference>
<comment type="caution">
    <text evidence="7">The sequence shown here is derived from an EMBL/GenBank/DDBJ whole genome shotgun (WGS) entry which is preliminary data.</text>
</comment>
<dbReference type="InterPro" id="IPR001163">
    <property type="entry name" value="Sm_dom_euk/arc"/>
</dbReference>
<accession>A0A2S7YM02</accession>
<dbReference type="AlphaFoldDB" id="A0A2S7YM02"/>
<reference evidence="7 8" key="1">
    <citation type="submission" date="2016-07" db="EMBL/GenBank/DDBJ databases">
        <title>Comparative genomics of the entomopathogenic fungus Beauveria bassiana.</title>
        <authorList>
            <person name="Valero Jimenez C.A."/>
            <person name="Zwaan B.J."/>
            <person name="Van Kan J.A."/>
            <person name="Takken W."/>
            <person name="Debets A.J."/>
            <person name="Schoustra S.E."/>
            <person name="Koenraadt C.J."/>
        </authorList>
    </citation>
    <scope>NUCLEOTIDE SEQUENCE [LARGE SCALE GENOMIC DNA]</scope>
    <source>
        <strain evidence="7 8">ARSEF 8028</strain>
    </source>
</reference>
<protein>
    <recommendedName>
        <fullName evidence="4">U6 snRNA-associated Sm-like protein LSm1</fullName>
    </recommendedName>
</protein>
<comment type="subcellular location">
    <subcellularLocation>
        <location evidence="4">Cytoplasm</location>
    </subcellularLocation>
    <subcellularLocation>
        <location evidence="4">Cytoplasm</location>
        <location evidence="4">P-body</location>
    </subcellularLocation>
</comment>
<dbReference type="PANTHER" id="PTHR15588:SF8">
    <property type="entry name" value="U6 SNRNA-ASSOCIATED SM-LIKE PROTEIN LSM1"/>
    <property type="match status" value="1"/>
</dbReference>
<evidence type="ECO:0000256" key="4">
    <source>
        <dbReference type="RuleBase" id="RU365047"/>
    </source>
</evidence>
<dbReference type="Pfam" id="PF01423">
    <property type="entry name" value="LSM"/>
    <property type="match status" value="1"/>
</dbReference>
<dbReference type="Gene3D" id="2.30.30.100">
    <property type="match status" value="1"/>
</dbReference>
<evidence type="ECO:0000313" key="8">
    <source>
        <dbReference type="Proteomes" id="UP000237441"/>
    </source>
</evidence>
<dbReference type="SUPFAM" id="SSF50182">
    <property type="entry name" value="Sm-like ribonucleoproteins"/>
    <property type="match status" value="1"/>
</dbReference>
<evidence type="ECO:0000256" key="1">
    <source>
        <dbReference type="ARBA" id="ARBA00022490"/>
    </source>
</evidence>
<evidence type="ECO:0000256" key="2">
    <source>
        <dbReference type="ARBA" id="ARBA00022884"/>
    </source>
</evidence>
<keyword evidence="2 4" id="KW-0694">RNA-binding</keyword>
<organism evidence="7 8">
    <name type="scientific">Beauveria bassiana</name>
    <name type="common">White muscardine disease fungus</name>
    <name type="synonym">Tritirachium shiotae</name>
    <dbReference type="NCBI Taxonomy" id="176275"/>
    <lineage>
        <taxon>Eukaryota</taxon>
        <taxon>Fungi</taxon>
        <taxon>Dikarya</taxon>
        <taxon>Ascomycota</taxon>
        <taxon>Pezizomycotina</taxon>
        <taxon>Sordariomycetes</taxon>
        <taxon>Hypocreomycetidae</taxon>
        <taxon>Hypocreales</taxon>
        <taxon>Cordycipitaceae</taxon>
        <taxon>Beauveria</taxon>
    </lineage>
</organism>
<dbReference type="GO" id="GO:0000290">
    <property type="term" value="P:deadenylation-dependent decapping of nuclear-transcribed mRNA"/>
    <property type="evidence" value="ECO:0007669"/>
    <property type="project" value="TreeGrafter"/>
</dbReference>
<name>A0A2S7YM02_BEABA</name>
<dbReference type="GO" id="GO:0003729">
    <property type="term" value="F:mRNA binding"/>
    <property type="evidence" value="ECO:0007669"/>
    <property type="project" value="TreeGrafter"/>
</dbReference>
<dbReference type="Proteomes" id="UP000237441">
    <property type="component" value="Unassembled WGS sequence"/>
</dbReference>
<dbReference type="SMART" id="SM00651">
    <property type="entry name" value="Sm"/>
    <property type="match status" value="1"/>
</dbReference>
<evidence type="ECO:0000256" key="5">
    <source>
        <dbReference type="SAM" id="MobiDB-lite"/>
    </source>
</evidence>
<keyword evidence="4" id="KW-0507">mRNA processing</keyword>
<evidence type="ECO:0000313" key="7">
    <source>
        <dbReference type="EMBL" id="PQK16872.1"/>
    </source>
</evidence>
<evidence type="ECO:0000259" key="6">
    <source>
        <dbReference type="SMART" id="SM00651"/>
    </source>
</evidence>
<sequence>MIYEKKNETHRMENLTIAEPPHQGGGGMTAAVPPPAQLPPQMFTTAAQLLDLTDKKLMVVLRDGRKLVGVLRSWDQFANIVLQSTTERIFALQPPSPPPTEAADSETTAAATATTTTPRGLYADIFHGIFLVRGENVLLLGEMDLDRDDIPPPGYEQGELALVRRLAEESKAREKSRDKARARKLARLGFEGDAAGEIVLL</sequence>
<dbReference type="GO" id="GO:0000932">
    <property type="term" value="C:P-body"/>
    <property type="evidence" value="ECO:0007669"/>
    <property type="project" value="UniProtKB-SubCell"/>
</dbReference>
<dbReference type="PANTHER" id="PTHR15588">
    <property type="entry name" value="LSM1"/>
    <property type="match status" value="1"/>
</dbReference>
<dbReference type="GO" id="GO:1990904">
    <property type="term" value="C:ribonucleoprotein complex"/>
    <property type="evidence" value="ECO:0007669"/>
    <property type="project" value="UniProtKB-KW"/>
</dbReference>
<evidence type="ECO:0000256" key="3">
    <source>
        <dbReference type="ARBA" id="ARBA00023274"/>
    </source>
</evidence>
<comment type="function">
    <text evidence="4">Component of the cytoplasmic LSM1-LSM7 complex which is involved in mRNA degradation.</text>
</comment>
<proteinExistence type="inferred from homology"/>
<comment type="subunit">
    <text evidence="4">Component of the heptameric LSM1-LSM7 complex that forms a seven-membered ring structure with a donut shape.</text>
</comment>
<dbReference type="InterPro" id="IPR044642">
    <property type="entry name" value="PTHR15588"/>
</dbReference>
<gene>
    <name evidence="4" type="primary">LSM1</name>
    <name evidence="7" type="ORF">BB8028_0007g00730</name>
</gene>
<comment type="similarity">
    <text evidence="4">Belongs to the snRNP Sm proteins family.</text>
</comment>
<dbReference type="GO" id="GO:0006397">
    <property type="term" value="P:mRNA processing"/>
    <property type="evidence" value="ECO:0007669"/>
    <property type="project" value="UniProtKB-UniRule"/>
</dbReference>
<keyword evidence="1 4" id="KW-0963">Cytoplasm</keyword>
<dbReference type="InterPro" id="IPR034104">
    <property type="entry name" value="Lsm1"/>
</dbReference>